<dbReference type="EMBL" id="PJQL01000051">
    <property type="protein sequence ID" value="RCI00590.1"/>
    <property type="molecule type" value="Genomic_DNA"/>
</dbReference>
<organism evidence="6 7">
    <name type="scientific">Rhizopus azygosporus</name>
    <name type="common">Rhizopus microsporus var. azygosporus</name>
    <dbReference type="NCBI Taxonomy" id="86630"/>
    <lineage>
        <taxon>Eukaryota</taxon>
        <taxon>Fungi</taxon>
        <taxon>Fungi incertae sedis</taxon>
        <taxon>Mucoromycota</taxon>
        <taxon>Mucoromycotina</taxon>
        <taxon>Mucoromycetes</taxon>
        <taxon>Mucorales</taxon>
        <taxon>Mucorineae</taxon>
        <taxon>Rhizopodaceae</taxon>
        <taxon>Rhizopus</taxon>
    </lineage>
</organism>
<proteinExistence type="predicted"/>
<keyword evidence="7" id="KW-1185">Reference proteome</keyword>
<dbReference type="Proteomes" id="UP000252139">
    <property type="component" value="Unassembled WGS sequence"/>
</dbReference>
<dbReference type="GO" id="GO:0016020">
    <property type="term" value="C:membrane"/>
    <property type="evidence" value="ECO:0007669"/>
    <property type="project" value="UniProtKB-SubCell"/>
</dbReference>
<dbReference type="InterPro" id="IPR049680">
    <property type="entry name" value="FLVCR1-2_SLC49-like"/>
</dbReference>
<evidence type="ECO:0000256" key="1">
    <source>
        <dbReference type="ARBA" id="ARBA00004141"/>
    </source>
</evidence>
<feature type="transmembrane region" description="Helical" evidence="5">
    <location>
        <begin position="334"/>
        <end position="352"/>
    </location>
</feature>
<evidence type="ECO:0000256" key="3">
    <source>
        <dbReference type="ARBA" id="ARBA00022989"/>
    </source>
</evidence>
<protein>
    <submittedName>
        <fullName evidence="6">Major facilitator super domain-containing protein 7</fullName>
    </submittedName>
</protein>
<evidence type="ECO:0000256" key="2">
    <source>
        <dbReference type="ARBA" id="ARBA00022692"/>
    </source>
</evidence>
<dbReference type="AlphaFoldDB" id="A0A367KEP8"/>
<feature type="transmembrane region" description="Helical" evidence="5">
    <location>
        <begin position="358"/>
        <end position="380"/>
    </location>
</feature>
<evidence type="ECO:0000313" key="6">
    <source>
        <dbReference type="EMBL" id="RCI00590.1"/>
    </source>
</evidence>
<accession>A0A367KEP8</accession>
<feature type="transmembrane region" description="Helical" evidence="5">
    <location>
        <begin position="130"/>
        <end position="152"/>
    </location>
</feature>
<name>A0A367KEP8_RHIAZ</name>
<evidence type="ECO:0000313" key="7">
    <source>
        <dbReference type="Proteomes" id="UP000252139"/>
    </source>
</evidence>
<comment type="caution">
    <text evidence="6">The sequence shown here is derived from an EMBL/GenBank/DDBJ whole genome shotgun (WGS) entry which is preliminary data.</text>
</comment>
<evidence type="ECO:0000256" key="5">
    <source>
        <dbReference type="SAM" id="Phobius"/>
    </source>
</evidence>
<feature type="transmembrane region" description="Helical" evidence="5">
    <location>
        <begin position="23"/>
        <end position="44"/>
    </location>
</feature>
<evidence type="ECO:0000256" key="4">
    <source>
        <dbReference type="ARBA" id="ARBA00023136"/>
    </source>
</evidence>
<keyword evidence="2 5" id="KW-0812">Transmembrane</keyword>
<feature type="transmembrane region" description="Helical" evidence="5">
    <location>
        <begin position="103"/>
        <end position="123"/>
    </location>
</feature>
<keyword evidence="4 5" id="KW-0472">Membrane</keyword>
<reference evidence="6 7" key="1">
    <citation type="journal article" date="2018" name="G3 (Bethesda)">
        <title>Phylogenetic and Phylogenomic Definition of Rhizopus Species.</title>
        <authorList>
            <person name="Gryganskyi A.P."/>
            <person name="Golan J."/>
            <person name="Dolatabadi S."/>
            <person name="Mondo S."/>
            <person name="Robb S."/>
            <person name="Idnurm A."/>
            <person name="Muszewska A."/>
            <person name="Steczkiewicz K."/>
            <person name="Masonjones S."/>
            <person name="Liao H.L."/>
            <person name="Gajdeczka M.T."/>
            <person name="Anike F."/>
            <person name="Vuek A."/>
            <person name="Anishchenko I.M."/>
            <person name="Voigt K."/>
            <person name="de Hoog G.S."/>
            <person name="Smith M.E."/>
            <person name="Heitman J."/>
            <person name="Vilgalys R."/>
            <person name="Stajich J.E."/>
        </authorList>
    </citation>
    <scope>NUCLEOTIDE SEQUENCE [LARGE SCALE GENOMIC DNA]</scope>
    <source>
        <strain evidence="6 7">CBS 357.93</strain>
    </source>
</reference>
<dbReference type="PANTHER" id="PTHR10924:SF6">
    <property type="entry name" value="SOLUTE CARRIER FAMILY 49 MEMBER A3"/>
    <property type="match status" value="1"/>
</dbReference>
<sequence>MKVLPSPLKDLQKIKGAPWIQCAVYNGSAFLNASFLFTFSMLCYKKKTLQDSSESIISSDDPQSEIKLTPEERTTLAAWIMTASSVPSMLSEWMNISLTQLNWLSNVSAILTTLVSLLSPLAYDVLGIKLSLILCGILNAVGCWVRTISIMVPPEKRYAVFMTGQAIASLGGPLAYNSKELTTTKFNHDLVCFSLVCAKAQRNCKYLFICSNRHGPWSINFASSNTNSTRYTNNAAMRFSVCNYSSDTNFFYTKEAISTSLLVSNCRKGTILGWIKTPFQKCKILVVDFTSLSNCRHDFLSFPTDHRNPHAFWIQWTHHRLLDRQDGSASHASQVIYSNVCIQLFIFIFNFIPNAFPIVLLTCIINGFFCYALFPIYFELAAEITYPVSESISSCIMWAAMTVALLIFSIAIDALRAGPDSVPPYNMNASMIFVVIAVAIGNLPCFWLKGDLNRLKADKADQNDCPAL</sequence>
<dbReference type="OrthoDB" id="422206at2759"/>
<comment type="subcellular location">
    <subcellularLocation>
        <location evidence="1">Membrane</location>
        <topology evidence="1">Multi-pass membrane protein</topology>
    </subcellularLocation>
</comment>
<dbReference type="PANTHER" id="PTHR10924">
    <property type="entry name" value="MAJOR FACILITATOR SUPERFAMILY PROTEIN-RELATED"/>
    <property type="match status" value="1"/>
</dbReference>
<feature type="transmembrane region" description="Helical" evidence="5">
    <location>
        <begin position="392"/>
        <end position="415"/>
    </location>
</feature>
<keyword evidence="3 5" id="KW-1133">Transmembrane helix</keyword>
<dbReference type="InterPro" id="IPR036259">
    <property type="entry name" value="MFS_trans_sf"/>
</dbReference>
<gene>
    <name evidence="6" type="primary">MFSD7</name>
    <name evidence="6" type="ORF">CU097_001230</name>
</gene>
<dbReference type="SUPFAM" id="SSF103473">
    <property type="entry name" value="MFS general substrate transporter"/>
    <property type="match status" value="2"/>
</dbReference>
<feature type="transmembrane region" description="Helical" evidence="5">
    <location>
        <begin position="427"/>
        <end position="448"/>
    </location>
</feature>